<accession>A0A834YRP4</accession>
<dbReference type="OrthoDB" id="2143914at2759"/>
<dbReference type="Pfam" id="PF00249">
    <property type="entry name" value="Myb_DNA-binding"/>
    <property type="match status" value="1"/>
</dbReference>
<evidence type="ECO:0000313" key="4">
    <source>
        <dbReference type="Proteomes" id="UP000655225"/>
    </source>
</evidence>
<dbReference type="AlphaFoldDB" id="A0A834YRP4"/>
<dbReference type="InterPro" id="IPR009057">
    <property type="entry name" value="Homeodomain-like_sf"/>
</dbReference>
<dbReference type="PROSITE" id="PS51294">
    <property type="entry name" value="HTH_MYB"/>
    <property type="match status" value="1"/>
</dbReference>
<keyword evidence="4" id="KW-1185">Reference proteome</keyword>
<evidence type="ECO:0000259" key="2">
    <source>
        <dbReference type="PROSITE" id="PS51294"/>
    </source>
</evidence>
<dbReference type="SUPFAM" id="SSF46689">
    <property type="entry name" value="Homeodomain-like"/>
    <property type="match status" value="1"/>
</dbReference>
<dbReference type="InterPro" id="IPR001005">
    <property type="entry name" value="SANT/Myb"/>
</dbReference>
<feature type="domain" description="Myb-like" evidence="1">
    <location>
        <begin position="4"/>
        <end position="46"/>
    </location>
</feature>
<dbReference type="CDD" id="cd00167">
    <property type="entry name" value="SANT"/>
    <property type="match status" value="1"/>
</dbReference>
<gene>
    <name evidence="3" type="ORF">HHK36_024937</name>
</gene>
<dbReference type="Gene3D" id="1.10.10.60">
    <property type="entry name" value="Homeodomain-like"/>
    <property type="match status" value="1"/>
</dbReference>
<evidence type="ECO:0000313" key="3">
    <source>
        <dbReference type="EMBL" id="KAF8390411.1"/>
    </source>
</evidence>
<comment type="caution">
    <text evidence="3">The sequence shown here is derived from an EMBL/GenBank/DDBJ whole genome shotgun (WGS) entry which is preliminary data.</text>
</comment>
<organism evidence="3 4">
    <name type="scientific">Tetracentron sinense</name>
    <name type="common">Spur-leaf</name>
    <dbReference type="NCBI Taxonomy" id="13715"/>
    <lineage>
        <taxon>Eukaryota</taxon>
        <taxon>Viridiplantae</taxon>
        <taxon>Streptophyta</taxon>
        <taxon>Embryophyta</taxon>
        <taxon>Tracheophyta</taxon>
        <taxon>Spermatophyta</taxon>
        <taxon>Magnoliopsida</taxon>
        <taxon>Trochodendrales</taxon>
        <taxon>Trochodendraceae</taxon>
        <taxon>Tetracentron</taxon>
    </lineage>
</organism>
<evidence type="ECO:0000259" key="1">
    <source>
        <dbReference type="PROSITE" id="PS50090"/>
    </source>
</evidence>
<feature type="domain" description="HTH myb-type" evidence="2">
    <location>
        <begin position="4"/>
        <end position="41"/>
    </location>
</feature>
<reference evidence="3 4" key="1">
    <citation type="submission" date="2020-04" db="EMBL/GenBank/DDBJ databases">
        <title>Plant Genome Project.</title>
        <authorList>
            <person name="Zhang R.-G."/>
        </authorList>
    </citation>
    <scope>NUCLEOTIDE SEQUENCE [LARGE SCALE GENOMIC DNA]</scope>
    <source>
        <strain evidence="3">YNK0</strain>
        <tissue evidence="3">Leaf</tissue>
    </source>
</reference>
<dbReference type="Proteomes" id="UP000655225">
    <property type="component" value="Unassembled WGS sequence"/>
</dbReference>
<protein>
    <submittedName>
        <fullName evidence="3">Uncharacterized protein</fullName>
    </submittedName>
</protein>
<name>A0A834YRP4_TETSI</name>
<dbReference type="EMBL" id="JABCRI010000018">
    <property type="protein sequence ID" value="KAF8390411.1"/>
    <property type="molecule type" value="Genomic_DNA"/>
</dbReference>
<dbReference type="InterPro" id="IPR017930">
    <property type="entry name" value="Myb_dom"/>
</dbReference>
<sequence length="83" mass="9630">MEGGSRYKKGLWTVEEDKTLVEYIRVHGKGRWNRVAKMTGTQESCESVSCIGKNRIANGLDQNPDLIQPFRLEWMQNKYVLKL</sequence>
<proteinExistence type="predicted"/>
<dbReference type="PROSITE" id="PS50090">
    <property type="entry name" value="MYB_LIKE"/>
    <property type="match status" value="1"/>
</dbReference>